<dbReference type="SMART" id="SM00671">
    <property type="entry name" value="SEL1"/>
    <property type="match status" value="5"/>
</dbReference>
<protein>
    <submittedName>
        <fullName evidence="1">TPR repeat protein</fullName>
    </submittedName>
</protein>
<proteinExistence type="predicted"/>
<dbReference type="SUPFAM" id="SSF81901">
    <property type="entry name" value="HCP-like"/>
    <property type="match status" value="2"/>
</dbReference>
<comment type="caution">
    <text evidence="1">The sequence shown here is derived from an EMBL/GenBank/DDBJ whole genome shotgun (WGS) entry which is preliminary data.</text>
</comment>
<dbReference type="Gene3D" id="1.25.40.10">
    <property type="entry name" value="Tetratricopeptide repeat domain"/>
    <property type="match status" value="1"/>
</dbReference>
<dbReference type="EMBL" id="JAGGLP010000029">
    <property type="protein sequence ID" value="MBP2055374.1"/>
    <property type="molecule type" value="Genomic_DNA"/>
</dbReference>
<sequence>MSSGDRRPVIRQDATARDDARIYQAGGDIIINEARAQQQRVLPEQPPGRLISEIVDPYAWEVHQAITVESAGSPESLPVLPVYVEREHDHRLLDAVEKVGKGASRLAVLVGGSSTGKTRACWEAIQRLPPTWRLWHPIEPGRPEAALAGLDAVEPHTVLWLNETQHYLLTPNSPLGESLAAGLRALLRDPDRGPVLVLGTLWPEYWARLTTAPPAGDKDAHSQARALLTGCDLHVPEIFAESEAESLNRAAAVDPRLAYAVEHAEQGHIAQYLAGAPALVERYRNAPASAKAVVETAMDAGRLGIGPTVPLSLLEAAAPAYLTDLQWAQATDDWLLQALEYATRPVHGARGPLTRVRARPGEPQLHEPHYRLADYLDQHGRSERIYAVPPKAFWDAAADSVRDPAALMALAQAANDRWRYRHAVKLVRAATQAGDSSAFVDLALLQARFDGYDPESSIYQRAVEVADAQGLGTLASWHERHGRREEAEQLYERAAEKGETPALVLLAQLKERAGDRKGAERLYRRAADAGDYWALIQVAKRICGRDKEGAERLLLEVDSAVIDPQVRYRYLRYLFDGDSAPHLQATARAILTEGADAGDVDALLVLAEITERADGRQEAAALYRRAIDAGSREALLRLAEITPDEETRRRLYRQAAEAGNAGALFVLACMSDVAGDLEQAIQLMRRAADGGEPDAHWGLSDLLERNGQTEEAELVAAFDPDGQGLSELLYSRDESGDAAGADRLIRIGIDAGYRGDFGIGMFIEHHRPDDLGWQQARRYGLEADGRPSDPWRVGPLGH</sequence>
<dbReference type="Pfam" id="PF13176">
    <property type="entry name" value="TPR_7"/>
    <property type="match status" value="1"/>
</dbReference>
<keyword evidence="2" id="KW-1185">Reference proteome</keyword>
<accession>A0ABS4M6T5</accession>
<dbReference type="InterPro" id="IPR019734">
    <property type="entry name" value="TPR_rpt"/>
</dbReference>
<dbReference type="InterPro" id="IPR011990">
    <property type="entry name" value="TPR-like_helical_dom_sf"/>
</dbReference>
<organism evidence="1 2">
    <name type="scientific">Streptomyces griseochromogenes</name>
    <dbReference type="NCBI Taxonomy" id="68214"/>
    <lineage>
        <taxon>Bacteria</taxon>
        <taxon>Bacillati</taxon>
        <taxon>Actinomycetota</taxon>
        <taxon>Actinomycetes</taxon>
        <taxon>Kitasatosporales</taxon>
        <taxon>Streptomycetaceae</taxon>
        <taxon>Streptomyces</taxon>
    </lineage>
</organism>
<name>A0ABS4M6T5_9ACTN</name>
<evidence type="ECO:0000313" key="2">
    <source>
        <dbReference type="Proteomes" id="UP001519309"/>
    </source>
</evidence>
<gene>
    <name evidence="1" type="ORF">J2Z21_008388</name>
</gene>
<dbReference type="InterPro" id="IPR006597">
    <property type="entry name" value="Sel1-like"/>
</dbReference>
<dbReference type="RefSeq" id="WP_159400152.1">
    <property type="nucleotide sequence ID" value="NZ_CP016279.1"/>
</dbReference>
<dbReference type="PANTHER" id="PTHR11102:SF160">
    <property type="entry name" value="ERAD-ASSOCIATED E3 UBIQUITIN-PROTEIN LIGASE COMPONENT HRD3"/>
    <property type="match status" value="1"/>
</dbReference>
<dbReference type="InterPro" id="IPR050767">
    <property type="entry name" value="Sel1_AlgK"/>
</dbReference>
<dbReference type="Proteomes" id="UP001519309">
    <property type="component" value="Unassembled WGS sequence"/>
</dbReference>
<evidence type="ECO:0000313" key="1">
    <source>
        <dbReference type="EMBL" id="MBP2055374.1"/>
    </source>
</evidence>
<reference evidence="1 2" key="1">
    <citation type="submission" date="2021-03" db="EMBL/GenBank/DDBJ databases">
        <title>Genomic Encyclopedia of Type Strains, Phase IV (KMG-IV): sequencing the most valuable type-strain genomes for metagenomic binning, comparative biology and taxonomic classification.</title>
        <authorList>
            <person name="Goeker M."/>
        </authorList>
    </citation>
    <scope>NUCLEOTIDE SEQUENCE [LARGE SCALE GENOMIC DNA]</scope>
    <source>
        <strain evidence="1 2">DSM 40499</strain>
    </source>
</reference>
<dbReference type="PANTHER" id="PTHR11102">
    <property type="entry name" value="SEL-1-LIKE PROTEIN"/>
    <property type="match status" value="1"/>
</dbReference>